<organism evidence="1 2">
    <name type="scientific">Glutamicibacter creatinolyticus</name>
    <dbReference type="NCBI Taxonomy" id="162496"/>
    <lineage>
        <taxon>Bacteria</taxon>
        <taxon>Bacillati</taxon>
        <taxon>Actinomycetota</taxon>
        <taxon>Actinomycetes</taxon>
        <taxon>Micrococcales</taxon>
        <taxon>Micrococcaceae</taxon>
        <taxon>Glutamicibacter</taxon>
    </lineage>
</organism>
<sequence>MSKKFIVTIGADGLISAETSDITGAACLDELATIEALVPDARVLDSRLTGDYYRAAVQEQHLPVQNTVKDQQGQA</sequence>
<dbReference type="EMBL" id="CP034412">
    <property type="protein sequence ID" value="QCY46991.1"/>
    <property type="molecule type" value="Genomic_DNA"/>
</dbReference>
<dbReference type="Pfam" id="PF11211">
    <property type="entry name" value="DUF2997"/>
    <property type="match status" value="1"/>
</dbReference>
<dbReference type="KEGG" id="gcr:GcLGCM259_1256"/>
<dbReference type="AlphaFoldDB" id="A0A5B7WSA7"/>
<name>A0A5B7WSA7_9MICC</name>
<evidence type="ECO:0000313" key="2">
    <source>
        <dbReference type="Proteomes" id="UP000307000"/>
    </source>
</evidence>
<dbReference type="InterPro" id="IPR021375">
    <property type="entry name" value="DUF2997"/>
</dbReference>
<proteinExistence type="predicted"/>
<reference evidence="1 2" key="1">
    <citation type="submission" date="2018-12" db="EMBL/GenBank/DDBJ databases">
        <title>Complete Genome Sequence of Glutamicibacter creatinolyticus strain LGCM259,isolated from an abscess of a 12-year-old mare in Italy.</title>
        <authorList>
            <person name="Santos R.G."/>
            <person name="Silva A.L."/>
            <person name="Seyffert N."/>
            <person name="Castro T.L.P."/>
            <person name="Attili A.R."/>
            <person name="Rifici C."/>
            <person name="Mazzullo G."/>
            <person name="Brenig B."/>
            <person name="Venanzi F."/>
            <person name="Azevedo V."/>
        </authorList>
    </citation>
    <scope>NUCLEOTIDE SEQUENCE [LARGE SCALE GENOMIC DNA]</scope>
    <source>
        <strain evidence="1 2">LGCM 259</strain>
    </source>
</reference>
<protein>
    <recommendedName>
        <fullName evidence="3">DUF2997 domain-containing protein</fullName>
    </recommendedName>
</protein>
<accession>A0A5B7WSA7</accession>
<keyword evidence="2" id="KW-1185">Reference proteome</keyword>
<gene>
    <name evidence="1" type="ORF">GcLGCM259_1256</name>
</gene>
<evidence type="ECO:0000313" key="1">
    <source>
        <dbReference type="EMBL" id="QCY46991.1"/>
    </source>
</evidence>
<dbReference type="RefSeq" id="WP_138926120.1">
    <property type="nucleotide sequence ID" value="NZ_CP034412.1"/>
</dbReference>
<evidence type="ECO:0008006" key="3">
    <source>
        <dbReference type="Google" id="ProtNLM"/>
    </source>
</evidence>
<dbReference type="Proteomes" id="UP000307000">
    <property type="component" value="Chromosome"/>
</dbReference>